<keyword evidence="3" id="KW-1185">Reference proteome</keyword>
<dbReference type="PANTHER" id="PTHR46387">
    <property type="entry name" value="POLYNUCLEOTIDYL TRANSFERASE, RIBONUCLEASE H-LIKE SUPERFAMILY PROTEIN"/>
    <property type="match status" value="1"/>
</dbReference>
<dbReference type="KEGG" id="sste:SAMEA4384403_1342"/>
<name>A0A239ZAV3_9STAP</name>
<dbReference type="SUPFAM" id="SSF53098">
    <property type="entry name" value="Ribonuclease H-like"/>
    <property type="match status" value="1"/>
</dbReference>
<dbReference type="EMBL" id="LT906462">
    <property type="protein sequence ID" value="SNV67950.1"/>
    <property type="molecule type" value="Genomic_DNA"/>
</dbReference>
<protein>
    <submittedName>
        <fullName evidence="2">Ribonuclease HI</fullName>
    </submittedName>
</protein>
<evidence type="ECO:0000313" key="2">
    <source>
        <dbReference type="EMBL" id="SNV67950.1"/>
    </source>
</evidence>
<dbReference type="InterPro" id="IPR036397">
    <property type="entry name" value="RNaseH_sf"/>
</dbReference>
<dbReference type="AlphaFoldDB" id="A0A239ZAV3"/>
<dbReference type="Gene3D" id="3.30.420.10">
    <property type="entry name" value="Ribonuclease H-like superfamily/Ribonuclease H"/>
    <property type="match status" value="1"/>
</dbReference>
<evidence type="ECO:0000313" key="3">
    <source>
        <dbReference type="Proteomes" id="UP000242084"/>
    </source>
</evidence>
<dbReference type="PROSITE" id="PS50879">
    <property type="entry name" value="RNASE_H_1"/>
    <property type="match status" value="1"/>
</dbReference>
<gene>
    <name evidence="2" type="primary">rnhA</name>
    <name evidence="2" type="ORF">SAMEA4384403_01342</name>
</gene>
<dbReference type="InterPro" id="IPR002156">
    <property type="entry name" value="RNaseH_domain"/>
</dbReference>
<organism evidence="2 3">
    <name type="scientific">Mammaliicoccus stepanovicii</name>
    <dbReference type="NCBI Taxonomy" id="643214"/>
    <lineage>
        <taxon>Bacteria</taxon>
        <taxon>Bacillati</taxon>
        <taxon>Bacillota</taxon>
        <taxon>Bacilli</taxon>
        <taxon>Bacillales</taxon>
        <taxon>Staphylococcaceae</taxon>
        <taxon>Mammaliicoccus</taxon>
    </lineage>
</organism>
<dbReference type="OrthoDB" id="7845843at2"/>
<accession>A0A239ZAV3</accession>
<proteinExistence type="predicted"/>
<dbReference type="InterPro" id="IPR012337">
    <property type="entry name" value="RNaseH-like_sf"/>
</dbReference>
<dbReference type="GO" id="GO:0003676">
    <property type="term" value="F:nucleic acid binding"/>
    <property type="evidence" value="ECO:0007669"/>
    <property type="project" value="InterPro"/>
</dbReference>
<dbReference type="GO" id="GO:0004523">
    <property type="term" value="F:RNA-DNA hybrid ribonuclease activity"/>
    <property type="evidence" value="ECO:0007669"/>
    <property type="project" value="InterPro"/>
</dbReference>
<evidence type="ECO:0000259" key="1">
    <source>
        <dbReference type="PROSITE" id="PS50879"/>
    </source>
</evidence>
<dbReference type="RefSeq" id="WP_095088007.1">
    <property type="nucleotide sequence ID" value="NZ_BMDM01000002.1"/>
</dbReference>
<sequence>MPQIYFDAATKGNPGESCCAVVIIIDGLRHQFTKSLGLLDNHRAEWEAFIYSLEEAKNLNVKNALIYTDSKLIADSIDKNYVKNKAFKPYFEQYKSIEQKFDLIFVKWIPRAQNKESNHLAQAALRKYLKNK</sequence>
<dbReference type="Proteomes" id="UP000242084">
    <property type="component" value="Chromosome 1"/>
</dbReference>
<reference evidence="2 3" key="1">
    <citation type="submission" date="2017-06" db="EMBL/GenBank/DDBJ databases">
        <authorList>
            <consortium name="Pathogen Informatics"/>
        </authorList>
    </citation>
    <scope>NUCLEOTIDE SEQUENCE [LARGE SCALE GENOMIC DNA]</scope>
    <source>
        <strain evidence="2 3">NCTC13839</strain>
    </source>
</reference>
<dbReference type="PANTHER" id="PTHR46387:SF2">
    <property type="entry name" value="RIBONUCLEASE HI"/>
    <property type="match status" value="1"/>
</dbReference>
<dbReference type="Pfam" id="PF13456">
    <property type="entry name" value="RVT_3"/>
    <property type="match status" value="1"/>
</dbReference>
<dbReference type="CDD" id="cd09279">
    <property type="entry name" value="RNase_HI_like"/>
    <property type="match status" value="1"/>
</dbReference>
<feature type="domain" description="RNase H type-1" evidence="1">
    <location>
        <begin position="1"/>
        <end position="126"/>
    </location>
</feature>